<evidence type="ECO:0000313" key="2">
    <source>
        <dbReference type="EMBL" id="GGT46301.1"/>
    </source>
</evidence>
<sequence>MGQQGCRAPHSLGREVDRQGSAYGRWSHVAFEPRRDAGCQVGGVVGREEQAGVVAAQVRQEVGGGLEDPGTGVRGTRHGGERLACRLLARCVRQVRCGRRALPARLLRLLPHCGRLVAGDRAGDDAAGGRADAFPPQTAVRLQLPQSGGDTGRSLGEARSEGLDVGRGALRQGLEVGAEADGEERQLRVLGQVVADHHEAGGVAGVVVLEPAGAVGPAGVRVACNPDVGARGRARVLRIHQEGPFFLGGQALALGLPSRRGPSHVCGRGGALCVALR</sequence>
<proteinExistence type="predicted"/>
<feature type="region of interest" description="Disordered" evidence="1">
    <location>
        <begin position="142"/>
        <end position="162"/>
    </location>
</feature>
<accession>A0ABQ2TVP2</accession>
<protein>
    <submittedName>
        <fullName evidence="2">Uncharacterized protein</fullName>
    </submittedName>
</protein>
<evidence type="ECO:0000313" key="3">
    <source>
        <dbReference type="Proteomes" id="UP000629911"/>
    </source>
</evidence>
<name>A0ABQ2TVP2_9ACTN</name>
<comment type="caution">
    <text evidence="2">The sequence shown here is derived from an EMBL/GenBank/DDBJ whole genome shotgun (WGS) entry which is preliminary data.</text>
</comment>
<dbReference type="Proteomes" id="UP000629911">
    <property type="component" value="Unassembled WGS sequence"/>
</dbReference>
<evidence type="ECO:0000256" key="1">
    <source>
        <dbReference type="SAM" id="MobiDB-lite"/>
    </source>
</evidence>
<keyword evidence="3" id="KW-1185">Reference proteome</keyword>
<gene>
    <name evidence="2" type="ORF">GCM10010287_19810</name>
</gene>
<dbReference type="EMBL" id="BMTZ01000004">
    <property type="protein sequence ID" value="GGT46301.1"/>
    <property type="molecule type" value="Genomic_DNA"/>
</dbReference>
<reference evidence="3" key="1">
    <citation type="journal article" date="2019" name="Int. J. Syst. Evol. Microbiol.">
        <title>The Global Catalogue of Microorganisms (GCM) 10K type strain sequencing project: providing services to taxonomists for standard genome sequencing and annotation.</title>
        <authorList>
            <consortium name="The Broad Institute Genomics Platform"/>
            <consortium name="The Broad Institute Genome Sequencing Center for Infectious Disease"/>
            <person name="Wu L."/>
            <person name="Ma J."/>
        </authorList>
    </citation>
    <scope>NUCLEOTIDE SEQUENCE [LARGE SCALE GENOMIC DNA]</scope>
    <source>
        <strain evidence="3">JCM 4422</strain>
    </source>
</reference>
<organism evidence="2 3">
    <name type="scientific">Streptomyces variabilis</name>
    <dbReference type="NCBI Taxonomy" id="67372"/>
    <lineage>
        <taxon>Bacteria</taxon>
        <taxon>Bacillati</taxon>
        <taxon>Actinomycetota</taxon>
        <taxon>Actinomycetes</taxon>
        <taxon>Kitasatosporales</taxon>
        <taxon>Streptomycetaceae</taxon>
        <taxon>Streptomyces</taxon>
        <taxon>Streptomyces griseoincarnatus group</taxon>
    </lineage>
</organism>